<accession>A0ABW8T371</accession>
<evidence type="ECO:0000313" key="1">
    <source>
        <dbReference type="EMBL" id="MFL0246065.1"/>
    </source>
</evidence>
<sequence>MNKYDLEKYQLEKAAIDIFIEIYNKNFNKQLEIVQKQESPDFLLMDSHGNPIGIEIAHVFYDPLEAKMLLNRSSSLVHGIETFQIFIEKFNEVLAKKCKVGESFEVSYPYSLLIRNASPIFTYEDIRESTKYIEIPSNRYKDIWILSRNNLSTWVLMKLDV</sequence>
<proteinExistence type="predicted"/>
<dbReference type="EMBL" id="JBJHZZ010000001">
    <property type="protein sequence ID" value="MFL0246065.1"/>
    <property type="molecule type" value="Genomic_DNA"/>
</dbReference>
<protein>
    <submittedName>
        <fullName evidence="1">Uncharacterized protein</fullName>
    </submittedName>
</protein>
<comment type="caution">
    <text evidence="1">The sequence shown here is derived from an EMBL/GenBank/DDBJ whole genome shotgun (WGS) entry which is preliminary data.</text>
</comment>
<evidence type="ECO:0000313" key="2">
    <source>
        <dbReference type="Proteomes" id="UP001623591"/>
    </source>
</evidence>
<name>A0ABW8T371_9CLOT</name>
<dbReference type="Proteomes" id="UP001623591">
    <property type="component" value="Unassembled WGS sequence"/>
</dbReference>
<dbReference type="RefSeq" id="WP_406768516.1">
    <property type="nucleotide sequence ID" value="NZ_JBJHZZ010000001.1"/>
</dbReference>
<keyword evidence="2" id="KW-1185">Reference proteome</keyword>
<gene>
    <name evidence="1" type="ORF">ACJDUG_03620</name>
</gene>
<organism evidence="1 2">
    <name type="scientific">Candidatus Clostridium stratigraminis</name>
    <dbReference type="NCBI Taxonomy" id="3381661"/>
    <lineage>
        <taxon>Bacteria</taxon>
        <taxon>Bacillati</taxon>
        <taxon>Bacillota</taxon>
        <taxon>Clostridia</taxon>
        <taxon>Eubacteriales</taxon>
        <taxon>Clostridiaceae</taxon>
        <taxon>Clostridium</taxon>
    </lineage>
</organism>
<reference evidence="1 2" key="1">
    <citation type="submission" date="2024-11" db="EMBL/GenBank/DDBJ databases">
        <authorList>
            <person name="Heng Y.C."/>
            <person name="Lim A.C.H."/>
            <person name="Lee J.K.Y."/>
            <person name="Kittelmann S."/>
        </authorList>
    </citation>
    <scope>NUCLEOTIDE SEQUENCE [LARGE SCALE GENOMIC DNA]</scope>
    <source>
        <strain evidence="1 2">WILCCON 0185</strain>
    </source>
</reference>